<feature type="compositionally biased region" description="Polar residues" evidence="1">
    <location>
        <begin position="63"/>
        <end position="75"/>
    </location>
</feature>
<sequence length="112" mass="12132">MADTLDDHEVQAIDSSSDESNTDKITDVSTTVTVAESYKIAEFNSCSTSSGVDLLNALQRPRASSCSKKQVLSNKNPRKSLASGTADHVKITPAQRVHEFSNKSFKVSLRNS</sequence>
<reference evidence="2" key="1">
    <citation type="submission" date="2017-05" db="UniProtKB">
        <authorList>
            <consortium name="EnsemblMetazoa"/>
        </authorList>
    </citation>
    <scope>IDENTIFICATION</scope>
</reference>
<evidence type="ECO:0000313" key="2">
    <source>
        <dbReference type="EnsemblMetazoa" id="Aqu2.1.30695_001"/>
    </source>
</evidence>
<name>A0A1X7URU0_AMPQE</name>
<feature type="region of interest" description="Disordered" evidence="1">
    <location>
        <begin position="1"/>
        <end position="26"/>
    </location>
</feature>
<organism evidence="2">
    <name type="scientific">Amphimedon queenslandica</name>
    <name type="common">Sponge</name>
    <dbReference type="NCBI Taxonomy" id="400682"/>
    <lineage>
        <taxon>Eukaryota</taxon>
        <taxon>Metazoa</taxon>
        <taxon>Porifera</taxon>
        <taxon>Demospongiae</taxon>
        <taxon>Heteroscleromorpha</taxon>
        <taxon>Haplosclerida</taxon>
        <taxon>Niphatidae</taxon>
        <taxon>Amphimedon</taxon>
    </lineage>
</organism>
<dbReference type="InParanoid" id="A0A1X7URU0"/>
<accession>A0A1X7URU0</accession>
<feature type="region of interest" description="Disordered" evidence="1">
    <location>
        <begin position="63"/>
        <end position="95"/>
    </location>
</feature>
<proteinExistence type="predicted"/>
<dbReference type="AlphaFoldDB" id="A0A1X7URU0"/>
<protein>
    <submittedName>
        <fullName evidence="2">Uncharacterized protein</fullName>
    </submittedName>
</protein>
<feature type="compositionally biased region" description="Basic and acidic residues" evidence="1">
    <location>
        <begin position="1"/>
        <end position="11"/>
    </location>
</feature>
<evidence type="ECO:0000256" key="1">
    <source>
        <dbReference type="SAM" id="MobiDB-lite"/>
    </source>
</evidence>
<dbReference type="EnsemblMetazoa" id="Aqu2.1.30695_001">
    <property type="protein sequence ID" value="Aqu2.1.30695_001"/>
    <property type="gene ID" value="Aqu2.1.30695"/>
</dbReference>